<sequence length="137" mass="15519">MQPPSPPPHFHSRDEEHSSRQMNLNYLQIVKSAISDEKSSLDSHLGHATPCKAKSVPYLKYPQLFRVHFGDTSLEETDPYRKIRKRCGENLVNDTYEGLDGMEEEGEEVDSPTWMVKAPTADEGETESDGDSKEVPR</sequence>
<feature type="compositionally biased region" description="Acidic residues" evidence="1">
    <location>
        <begin position="100"/>
        <end position="110"/>
    </location>
</feature>
<name>A0AAV0C4T0_9ASTE</name>
<comment type="caution">
    <text evidence="2">The sequence shown here is derived from an EMBL/GenBank/DDBJ whole genome shotgun (WGS) entry which is preliminary data.</text>
</comment>
<evidence type="ECO:0000313" key="2">
    <source>
        <dbReference type="EMBL" id="CAH9068475.1"/>
    </source>
</evidence>
<evidence type="ECO:0000256" key="1">
    <source>
        <dbReference type="SAM" id="MobiDB-lite"/>
    </source>
</evidence>
<organism evidence="2 3">
    <name type="scientific">Cuscuta epithymum</name>
    <dbReference type="NCBI Taxonomy" id="186058"/>
    <lineage>
        <taxon>Eukaryota</taxon>
        <taxon>Viridiplantae</taxon>
        <taxon>Streptophyta</taxon>
        <taxon>Embryophyta</taxon>
        <taxon>Tracheophyta</taxon>
        <taxon>Spermatophyta</taxon>
        <taxon>Magnoliopsida</taxon>
        <taxon>eudicotyledons</taxon>
        <taxon>Gunneridae</taxon>
        <taxon>Pentapetalae</taxon>
        <taxon>asterids</taxon>
        <taxon>lamiids</taxon>
        <taxon>Solanales</taxon>
        <taxon>Convolvulaceae</taxon>
        <taxon>Cuscuteae</taxon>
        <taxon>Cuscuta</taxon>
        <taxon>Cuscuta subgen. Cuscuta</taxon>
    </lineage>
</organism>
<dbReference type="Proteomes" id="UP001152523">
    <property type="component" value="Unassembled WGS sequence"/>
</dbReference>
<proteinExistence type="predicted"/>
<dbReference type="EMBL" id="CAMAPF010000015">
    <property type="protein sequence ID" value="CAH9068475.1"/>
    <property type="molecule type" value="Genomic_DNA"/>
</dbReference>
<gene>
    <name evidence="2" type="ORF">CEPIT_LOCUS2758</name>
</gene>
<reference evidence="2" key="1">
    <citation type="submission" date="2022-07" db="EMBL/GenBank/DDBJ databases">
        <authorList>
            <person name="Macas J."/>
            <person name="Novak P."/>
            <person name="Neumann P."/>
        </authorList>
    </citation>
    <scope>NUCLEOTIDE SEQUENCE</scope>
</reference>
<protein>
    <submittedName>
        <fullName evidence="2">Uncharacterized protein</fullName>
    </submittedName>
</protein>
<evidence type="ECO:0000313" key="3">
    <source>
        <dbReference type="Proteomes" id="UP001152523"/>
    </source>
</evidence>
<dbReference type="AlphaFoldDB" id="A0AAV0C4T0"/>
<accession>A0AAV0C4T0</accession>
<keyword evidence="3" id="KW-1185">Reference proteome</keyword>
<feature type="region of interest" description="Disordered" evidence="1">
    <location>
        <begin position="96"/>
        <end position="137"/>
    </location>
</feature>